<dbReference type="Gene3D" id="3.30.450.40">
    <property type="match status" value="1"/>
</dbReference>
<dbReference type="InterPro" id="IPR029016">
    <property type="entry name" value="GAF-like_dom_sf"/>
</dbReference>
<feature type="compositionally biased region" description="Polar residues" evidence="6">
    <location>
        <begin position="162"/>
        <end position="174"/>
    </location>
</feature>
<dbReference type="InterPro" id="IPR011011">
    <property type="entry name" value="Znf_FYVE_PHD"/>
</dbReference>
<feature type="chain" id="PRO_5033437827" evidence="7">
    <location>
        <begin position="17"/>
        <end position="680"/>
    </location>
</feature>
<dbReference type="InterPro" id="IPR013083">
    <property type="entry name" value="Znf_RING/FYVE/PHD"/>
</dbReference>
<feature type="region of interest" description="Disordered" evidence="6">
    <location>
        <begin position="83"/>
        <end position="105"/>
    </location>
</feature>
<dbReference type="InterPro" id="IPR000306">
    <property type="entry name" value="Znf_FYVE"/>
</dbReference>
<keyword evidence="1" id="KW-0479">Metal-binding</keyword>
<protein>
    <submittedName>
        <fullName evidence="10">Aste57867_24264 protein</fullName>
    </submittedName>
</protein>
<dbReference type="PANTHER" id="PTHR43102:SF2">
    <property type="entry name" value="GAF DOMAIN-CONTAINING PROTEIN"/>
    <property type="match status" value="1"/>
</dbReference>
<dbReference type="SUPFAM" id="SSF55781">
    <property type="entry name" value="GAF domain-like"/>
    <property type="match status" value="1"/>
</dbReference>
<dbReference type="InterPro" id="IPR003018">
    <property type="entry name" value="GAF"/>
</dbReference>
<gene>
    <name evidence="10" type="primary">Aste57867_24264</name>
    <name evidence="9" type="ORF">As57867_024189</name>
    <name evidence="10" type="ORF">ASTE57867_24264</name>
</gene>
<evidence type="ECO:0000313" key="10">
    <source>
        <dbReference type="EMBL" id="VFU00904.1"/>
    </source>
</evidence>
<dbReference type="InterPro" id="IPR017455">
    <property type="entry name" value="Znf_FYVE-rel"/>
</dbReference>
<evidence type="ECO:0000259" key="8">
    <source>
        <dbReference type="PROSITE" id="PS50178"/>
    </source>
</evidence>
<feature type="region of interest" description="Disordered" evidence="6">
    <location>
        <begin position="512"/>
        <end position="558"/>
    </location>
</feature>
<dbReference type="Pfam" id="PF01363">
    <property type="entry name" value="FYVE"/>
    <property type="match status" value="1"/>
</dbReference>
<dbReference type="Pfam" id="PF01590">
    <property type="entry name" value="GAF"/>
    <property type="match status" value="1"/>
</dbReference>
<reference evidence="9" key="2">
    <citation type="submission" date="2019-06" db="EMBL/GenBank/DDBJ databases">
        <title>Genomics analysis of Aphanomyces spp. identifies a new class of oomycete effector associated with host adaptation.</title>
        <authorList>
            <person name="Gaulin E."/>
        </authorList>
    </citation>
    <scope>NUCLEOTIDE SEQUENCE</scope>
    <source>
        <strain evidence="9">CBS 578.67</strain>
    </source>
</reference>
<dbReference type="PROSITE" id="PS50178">
    <property type="entry name" value="ZF_FYVE"/>
    <property type="match status" value="1"/>
</dbReference>
<keyword evidence="2 4" id="KW-0863">Zinc-finger</keyword>
<dbReference type="AlphaFoldDB" id="A0A485LPX8"/>
<keyword evidence="3" id="KW-0862">Zinc</keyword>
<reference evidence="10 11" key="1">
    <citation type="submission" date="2019-03" db="EMBL/GenBank/DDBJ databases">
        <authorList>
            <person name="Gaulin E."/>
            <person name="Dumas B."/>
        </authorList>
    </citation>
    <scope>NUCLEOTIDE SEQUENCE [LARGE SCALE GENOMIC DNA]</scope>
    <source>
        <strain evidence="10">CBS 568.67</strain>
    </source>
</reference>
<name>A0A485LPX8_9STRA</name>
<dbReference type="Proteomes" id="UP000332933">
    <property type="component" value="Unassembled WGS sequence"/>
</dbReference>
<dbReference type="GO" id="GO:0008270">
    <property type="term" value="F:zinc ion binding"/>
    <property type="evidence" value="ECO:0007669"/>
    <property type="project" value="UniProtKB-KW"/>
</dbReference>
<proteinExistence type="predicted"/>
<evidence type="ECO:0000256" key="7">
    <source>
        <dbReference type="SAM" id="SignalP"/>
    </source>
</evidence>
<feature type="compositionally biased region" description="Low complexity" evidence="6">
    <location>
        <begin position="287"/>
        <end position="297"/>
    </location>
</feature>
<feature type="domain" description="FYVE-type" evidence="8">
    <location>
        <begin position="198"/>
        <end position="262"/>
    </location>
</feature>
<keyword evidence="7" id="KW-0732">Signal</keyword>
<dbReference type="PANTHER" id="PTHR43102">
    <property type="entry name" value="SLR1143 PROTEIN"/>
    <property type="match status" value="1"/>
</dbReference>
<evidence type="ECO:0000313" key="9">
    <source>
        <dbReference type="EMBL" id="KAF0683702.1"/>
    </source>
</evidence>
<evidence type="ECO:0000256" key="2">
    <source>
        <dbReference type="ARBA" id="ARBA00022771"/>
    </source>
</evidence>
<dbReference type="EMBL" id="CAADRA010007409">
    <property type="protein sequence ID" value="VFU00904.1"/>
    <property type="molecule type" value="Genomic_DNA"/>
</dbReference>
<accession>A0A485LPX8</accession>
<dbReference type="EMBL" id="VJMH01007383">
    <property type="protein sequence ID" value="KAF0683702.1"/>
    <property type="molecule type" value="Genomic_DNA"/>
</dbReference>
<dbReference type="Gene3D" id="3.30.40.10">
    <property type="entry name" value="Zinc/RING finger domain, C3HC4 (zinc finger)"/>
    <property type="match status" value="1"/>
</dbReference>
<evidence type="ECO:0000256" key="1">
    <source>
        <dbReference type="ARBA" id="ARBA00022723"/>
    </source>
</evidence>
<dbReference type="OrthoDB" id="303614at2759"/>
<feature type="signal peptide" evidence="7">
    <location>
        <begin position="1"/>
        <end position="16"/>
    </location>
</feature>
<evidence type="ECO:0000313" key="11">
    <source>
        <dbReference type="Proteomes" id="UP000332933"/>
    </source>
</evidence>
<keyword evidence="5" id="KW-0175">Coiled coil</keyword>
<evidence type="ECO:0000256" key="5">
    <source>
        <dbReference type="SAM" id="Coils"/>
    </source>
</evidence>
<keyword evidence="11" id="KW-1185">Reference proteome</keyword>
<evidence type="ECO:0000256" key="6">
    <source>
        <dbReference type="SAM" id="MobiDB-lite"/>
    </source>
</evidence>
<feature type="region of interest" description="Disordered" evidence="6">
    <location>
        <begin position="152"/>
        <end position="174"/>
    </location>
</feature>
<feature type="compositionally biased region" description="Basic and acidic residues" evidence="6">
    <location>
        <begin position="578"/>
        <end position="587"/>
    </location>
</feature>
<evidence type="ECO:0000256" key="4">
    <source>
        <dbReference type="PROSITE-ProRule" id="PRU00091"/>
    </source>
</evidence>
<evidence type="ECO:0000256" key="3">
    <source>
        <dbReference type="ARBA" id="ARBA00022833"/>
    </source>
</evidence>
<sequence>MIVLVWAHVWCRAAKAPCHLGRSDDPPLAQVCSAAVDLLYCTLSASLDAVGGATDITAALLFLAAPRQTNVFGCRCSGCGLSHPVTTSRESRPERSGATPSGAKGANHMVRRHIFQANWIDSRFGLVEKAGTPSPIDLRRRPSQVASKMMKSPTKAADAKQIKTTAPQSNSNTAKDVPASQYILTTLDLVHPDNWVDKASRAKCYVCSRQFQTLLRPKHNCRKCGEVVCTKCRVAQVLHMPSVPSKEYSPILICLVCNHGLSSEPLEDKISNARTDTSPAMTPDVMTGAATHSPSSSSDDHGSSNPILACPYELDWNWVHPWPKPPALPSVVEAMQMEMLDSLAILDTPREDAFDRIAMAARKFTSTSCKVACVGFMDLHKQRQWFKGSCGLAQSEMPRIVSFCTHTIYLNQPIVVLDARHDERFCLNPLVTGTGQFRFYAGVPITVEGVCVGSIFVLDALARTEHEVDISKLVKLSHVVTKMLVERLPKSTTGVRQRKASFDLVGAAARPVSSVSPSPLHDGDKLPPHGRSYSMDMVDQFPPTTTTTAPPMPPPQLQRRLSMEEPLPLAKSVSVREPQPEPQHEMVKSASVPPGVESTENAVATTVTTSGGNSMETMLMNLLSQTTLTQQQIASQQGNMYQKLSEHNSQLSMLAEAVARMEAKLKEKAEKAEDDKTAAA</sequence>
<feature type="coiled-coil region" evidence="5">
    <location>
        <begin position="644"/>
        <end position="678"/>
    </location>
</feature>
<organism evidence="10 11">
    <name type="scientific">Aphanomyces stellatus</name>
    <dbReference type="NCBI Taxonomy" id="120398"/>
    <lineage>
        <taxon>Eukaryota</taxon>
        <taxon>Sar</taxon>
        <taxon>Stramenopiles</taxon>
        <taxon>Oomycota</taxon>
        <taxon>Saprolegniomycetes</taxon>
        <taxon>Saprolegniales</taxon>
        <taxon>Verrucalvaceae</taxon>
        <taxon>Aphanomyces</taxon>
    </lineage>
</organism>
<feature type="region of interest" description="Disordered" evidence="6">
    <location>
        <begin position="575"/>
        <end position="599"/>
    </location>
</feature>
<dbReference type="SUPFAM" id="SSF57903">
    <property type="entry name" value="FYVE/PHD zinc finger"/>
    <property type="match status" value="1"/>
</dbReference>
<dbReference type="SMART" id="SM00064">
    <property type="entry name" value="FYVE"/>
    <property type="match status" value="1"/>
</dbReference>
<feature type="region of interest" description="Disordered" evidence="6">
    <location>
        <begin position="273"/>
        <end position="303"/>
    </location>
</feature>